<dbReference type="AlphaFoldDB" id="A0A5M6IKR5"/>
<dbReference type="PANTHER" id="PTHR11941">
    <property type="entry name" value="ENOYL-COA HYDRATASE-RELATED"/>
    <property type="match status" value="1"/>
</dbReference>
<name>A0A5M6IKR5_9PROT</name>
<dbReference type="CDD" id="cd06558">
    <property type="entry name" value="crotonase-like"/>
    <property type="match status" value="1"/>
</dbReference>
<dbReference type="Proteomes" id="UP000325255">
    <property type="component" value="Unassembled WGS sequence"/>
</dbReference>
<accession>A0A5M6IKR5</accession>
<protein>
    <submittedName>
        <fullName evidence="1">Crotonase/enoyl-CoA hydratase family protein</fullName>
    </submittedName>
</protein>
<dbReference type="Gene3D" id="6.20.390.30">
    <property type="match status" value="1"/>
</dbReference>
<gene>
    <name evidence="1" type="ORF">F1189_27400</name>
</gene>
<dbReference type="SUPFAM" id="SSF52096">
    <property type="entry name" value="ClpP/crotonase"/>
    <property type="match status" value="1"/>
</dbReference>
<evidence type="ECO:0000313" key="1">
    <source>
        <dbReference type="EMBL" id="KAA5608772.1"/>
    </source>
</evidence>
<keyword evidence="2" id="KW-1185">Reference proteome</keyword>
<evidence type="ECO:0000313" key="2">
    <source>
        <dbReference type="Proteomes" id="UP000325255"/>
    </source>
</evidence>
<dbReference type="GO" id="GO:0003824">
    <property type="term" value="F:catalytic activity"/>
    <property type="evidence" value="ECO:0007669"/>
    <property type="project" value="UniProtKB-ARBA"/>
</dbReference>
<dbReference type="InterPro" id="IPR029045">
    <property type="entry name" value="ClpP/crotonase-like_dom_sf"/>
</dbReference>
<dbReference type="RefSeq" id="WP_150045001.1">
    <property type="nucleotide sequence ID" value="NZ_OW485601.1"/>
</dbReference>
<dbReference type="NCBIfam" id="NF006452">
    <property type="entry name" value="PRK08788.1"/>
    <property type="match status" value="1"/>
</dbReference>
<dbReference type="EMBL" id="VWPK01000068">
    <property type="protein sequence ID" value="KAA5608772.1"/>
    <property type="molecule type" value="Genomic_DNA"/>
</dbReference>
<proteinExistence type="predicted"/>
<dbReference type="Gene3D" id="3.90.226.10">
    <property type="entry name" value="2-enoyl-CoA Hydratase, Chain A, domain 1"/>
    <property type="match status" value="1"/>
</dbReference>
<dbReference type="PANTHER" id="PTHR11941:SF54">
    <property type="entry name" value="ENOYL-COA HYDRATASE, MITOCHONDRIAL"/>
    <property type="match status" value="1"/>
</dbReference>
<sequence length="321" mass="35444">MQLHATEFDLLPSQPKVFGTPPRLPATARLSRQAADIHPIVLNPVPCTSFADYRHLDISIDAANASCWCYMQPEGRPIFSADLLGEILRMQAQLRRLGNVGLRNFIMASRAPGIFNLGGDLAMFAHAIRTGDRAGLRRYGHDCVHAIHENTQAFGGGAVTIALVQGDALGGGFETALAFDIIVAERHASFGFPECLFNLFPGMGAYSYLARRIAPAIAERIILSGRTYTATELHELGVVDLVVDSGRGEQAVRELIERQERRHAAHRAIYATRRRINTVPLQELLDIVEMWVDAALQLGAADLRKMERLVAFQNRRIRQAA</sequence>
<dbReference type="InterPro" id="IPR001753">
    <property type="entry name" value="Enoyl-CoA_hydra/iso"/>
</dbReference>
<dbReference type="Pfam" id="PF00378">
    <property type="entry name" value="ECH_1"/>
    <property type="match status" value="1"/>
</dbReference>
<reference evidence="1 2" key="1">
    <citation type="submission" date="2019-09" db="EMBL/GenBank/DDBJ databases">
        <title>Genome sequence of Rhodovastum atsumiense, a diverse member of the Acetobacteraceae family of non-sulfur purple photosynthetic bacteria.</title>
        <authorList>
            <person name="Meyer T."/>
            <person name="Kyndt J."/>
        </authorList>
    </citation>
    <scope>NUCLEOTIDE SEQUENCE [LARGE SCALE GENOMIC DNA]</scope>
    <source>
        <strain evidence="1 2">DSM 21279</strain>
    </source>
</reference>
<organism evidence="1 2">
    <name type="scientific">Rhodovastum atsumiense</name>
    <dbReference type="NCBI Taxonomy" id="504468"/>
    <lineage>
        <taxon>Bacteria</taxon>
        <taxon>Pseudomonadati</taxon>
        <taxon>Pseudomonadota</taxon>
        <taxon>Alphaproteobacteria</taxon>
        <taxon>Acetobacterales</taxon>
        <taxon>Acetobacteraceae</taxon>
        <taxon>Rhodovastum</taxon>
    </lineage>
</organism>
<dbReference type="OrthoDB" id="9802362at2"/>
<comment type="caution">
    <text evidence="1">The sequence shown here is derived from an EMBL/GenBank/DDBJ whole genome shotgun (WGS) entry which is preliminary data.</text>
</comment>
<dbReference type="GO" id="GO:0006635">
    <property type="term" value="P:fatty acid beta-oxidation"/>
    <property type="evidence" value="ECO:0007669"/>
    <property type="project" value="TreeGrafter"/>
</dbReference>